<sequence length="149" mass="17738">MVFPFKFSKVLALKEKEKDAAKSGYNEAVQKFENAATELYVLLKQKEEFIEKKEQQIQKGVPISKIQDAERFLFSLEKSINFWQGQVAKTRRSMEIKQQLLLEKNIEVKKYEKLKEKAWDSFSQFEKKEQNQMMDEISIQQYMNRGNQV</sequence>
<evidence type="ECO:0000256" key="1">
    <source>
        <dbReference type="ARBA" id="ARBA00004413"/>
    </source>
</evidence>
<dbReference type="GO" id="GO:0071973">
    <property type="term" value="P:bacterial-type flagellum-dependent cell motility"/>
    <property type="evidence" value="ECO:0007669"/>
    <property type="project" value="InterPro"/>
</dbReference>
<evidence type="ECO:0000256" key="3">
    <source>
        <dbReference type="ARBA" id="ARBA00020392"/>
    </source>
</evidence>
<keyword evidence="12" id="KW-1185">Reference proteome</keyword>
<evidence type="ECO:0000256" key="10">
    <source>
        <dbReference type="ARBA" id="ARBA00023225"/>
    </source>
</evidence>
<dbReference type="InterPro" id="IPR012823">
    <property type="entry name" value="Flagell_FliJ"/>
</dbReference>
<reference evidence="11" key="1">
    <citation type="submission" date="2020-06" db="EMBL/GenBank/DDBJ databases">
        <title>A novel thermopfilic bacterium from Erzurum, Turkey.</title>
        <authorList>
            <person name="Adiguzel A."/>
            <person name="Ay H."/>
            <person name="Baltaci M.O."/>
        </authorList>
    </citation>
    <scope>NUCLEOTIDE SEQUENCE</scope>
    <source>
        <strain evidence="11">P2</strain>
    </source>
</reference>
<evidence type="ECO:0000256" key="6">
    <source>
        <dbReference type="ARBA" id="ARBA00022500"/>
    </source>
</evidence>
<dbReference type="GO" id="GO:0044781">
    <property type="term" value="P:bacterial-type flagellum organization"/>
    <property type="evidence" value="ECO:0007669"/>
    <property type="project" value="UniProtKB-KW"/>
</dbReference>
<keyword evidence="7" id="KW-1005">Bacterial flagellum biogenesis</keyword>
<evidence type="ECO:0000256" key="8">
    <source>
        <dbReference type="ARBA" id="ARBA00022927"/>
    </source>
</evidence>
<dbReference type="RefSeq" id="WP_173730382.1">
    <property type="nucleotide sequence ID" value="NZ_JABTTE010000004.1"/>
</dbReference>
<proteinExistence type="inferred from homology"/>
<dbReference type="Gene3D" id="1.10.287.1700">
    <property type="match status" value="1"/>
</dbReference>
<keyword evidence="10" id="KW-1006">Bacterial flagellum protein export</keyword>
<protein>
    <recommendedName>
        <fullName evidence="3">Flagellar FliJ protein</fullName>
    </recommendedName>
</protein>
<dbReference type="GO" id="GO:0006935">
    <property type="term" value="P:chemotaxis"/>
    <property type="evidence" value="ECO:0007669"/>
    <property type="project" value="UniProtKB-KW"/>
</dbReference>
<dbReference type="GO" id="GO:0009288">
    <property type="term" value="C:bacterial-type flagellum"/>
    <property type="evidence" value="ECO:0007669"/>
    <property type="project" value="InterPro"/>
</dbReference>
<keyword evidence="8" id="KW-0653">Protein transport</keyword>
<dbReference type="GO" id="GO:0015031">
    <property type="term" value="P:protein transport"/>
    <property type="evidence" value="ECO:0007669"/>
    <property type="project" value="UniProtKB-KW"/>
</dbReference>
<evidence type="ECO:0000256" key="2">
    <source>
        <dbReference type="ARBA" id="ARBA00010004"/>
    </source>
</evidence>
<comment type="subcellular location">
    <subcellularLocation>
        <location evidence="1">Cell membrane</location>
        <topology evidence="1">Peripheral membrane protein</topology>
        <orientation evidence="1">Cytoplasmic side</orientation>
    </subcellularLocation>
</comment>
<dbReference type="InterPro" id="IPR053716">
    <property type="entry name" value="Flag_assembly_chemotaxis_eff"/>
</dbReference>
<accession>A0A8J8GEZ1</accession>
<comment type="similarity">
    <text evidence="2">Belongs to the FliJ family.</text>
</comment>
<organism evidence="11 12">
    <name type="scientific">Calidifontibacillus erzurumensis</name>
    <dbReference type="NCBI Taxonomy" id="2741433"/>
    <lineage>
        <taxon>Bacteria</taxon>
        <taxon>Bacillati</taxon>
        <taxon>Bacillota</taxon>
        <taxon>Bacilli</taxon>
        <taxon>Bacillales</taxon>
        <taxon>Bacillaceae</taxon>
        <taxon>Calidifontibacillus/Schinkia group</taxon>
        <taxon>Calidifontibacillus</taxon>
    </lineage>
</organism>
<dbReference type="EMBL" id="JABTTE010000004">
    <property type="protein sequence ID" value="NSL51183.1"/>
    <property type="molecule type" value="Genomic_DNA"/>
</dbReference>
<keyword evidence="5" id="KW-1003">Cell membrane</keyword>
<dbReference type="AlphaFoldDB" id="A0A8J8GEZ1"/>
<dbReference type="NCBIfam" id="TIGR02473">
    <property type="entry name" value="flagell_FliJ"/>
    <property type="match status" value="1"/>
</dbReference>
<evidence type="ECO:0000313" key="11">
    <source>
        <dbReference type="EMBL" id="NSL51183.1"/>
    </source>
</evidence>
<keyword evidence="11" id="KW-0282">Flagellum</keyword>
<evidence type="ECO:0000256" key="7">
    <source>
        <dbReference type="ARBA" id="ARBA00022795"/>
    </source>
</evidence>
<keyword evidence="11" id="KW-0966">Cell projection</keyword>
<dbReference type="Pfam" id="PF02050">
    <property type="entry name" value="FliJ"/>
    <property type="match status" value="1"/>
</dbReference>
<comment type="caution">
    <text evidence="11">The sequence shown here is derived from an EMBL/GenBank/DDBJ whole genome shotgun (WGS) entry which is preliminary data.</text>
</comment>
<evidence type="ECO:0000313" key="12">
    <source>
        <dbReference type="Proteomes" id="UP000625804"/>
    </source>
</evidence>
<gene>
    <name evidence="11" type="primary">fliJ</name>
    <name evidence="11" type="ORF">HR057_05300</name>
</gene>
<keyword evidence="11" id="KW-0969">Cilium</keyword>
<dbReference type="GO" id="GO:0005886">
    <property type="term" value="C:plasma membrane"/>
    <property type="evidence" value="ECO:0007669"/>
    <property type="project" value="UniProtKB-SubCell"/>
</dbReference>
<dbReference type="Proteomes" id="UP000625804">
    <property type="component" value="Unassembled WGS sequence"/>
</dbReference>
<keyword evidence="6" id="KW-0145">Chemotaxis</keyword>
<evidence type="ECO:0000256" key="4">
    <source>
        <dbReference type="ARBA" id="ARBA00022448"/>
    </source>
</evidence>
<evidence type="ECO:0000256" key="5">
    <source>
        <dbReference type="ARBA" id="ARBA00022475"/>
    </source>
</evidence>
<keyword evidence="4" id="KW-0813">Transport</keyword>
<name>A0A8J8GEZ1_9BACI</name>
<keyword evidence="9" id="KW-0472">Membrane</keyword>
<evidence type="ECO:0000256" key="9">
    <source>
        <dbReference type="ARBA" id="ARBA00023136"/>
    </source>
</evidence>